<dbReference type="Gene3D" id="1.10.3720.10">
    <property type="entry name" value="MetI-like"/>
    <property type="match status" value="1"/>
</dbReference>
<dbReference type="GO" id="GO:0005886">
    <property type="term" value="C:plasma membrane"/>
    <property type="evidence" value="ECO:0007669"/>
    <property type="project" value="UniProtKB-SubCell"/>
</dbReference>
<dbReference type="PATRIC" id="fig|186479.3.peg.8465"/>
<keyword evidence="10" id="KW-1185">Reference proteome</keyword>
<dbReference type="SUPFAM" id="SSF161098">
    <property type="entry name" value="MetI-like"/>
    <property type="match status" value="1"/>
</dbReference>
<dbReference type="InterPro" id="IPR050901">
    <property type="entry name" value="BP-dep_ABC_trans_perm"/>
</dbReference>
<evidence type="ECO:0000256" key="2">
    <source>
        <dbReference type="ARBA" id="ARBA00022448"/>
    </source>
</evidence>
<dbReference type="AlphaFoldDB" id="A0A0P9D185"/>
<evidence type="ECO:0000256" key="3">
    <source>
        <dbReference type="ARBA" id="ARBA00022475"/>
    </source>
</evidence>
<feature type="transmembrane region" description="Helical" evidence="7">
    <location>
        <begin position="6"/>
        <end position="25"/>
    </location>
</feature>
<protein>
    <submittedName>
        <fullName evidence="9">Sugar ABC transporter permease</fullName>
    </submittedName>
</protein>
<organism evidence="9 10">
    <name type="scientific">Kouleothrix aurantiaca</name>
    <dbReference type="NCBI Taxonomy" id="186479"/>
    <lineage>
        <taxon>Bacteria</taxon>
        <taxon>Bacillati</taxon>
        <taxon>Chloroflexota</taxon>
        <taxon>Chloroflexia</taxon>
        <taxon>Chloroflexales</taxon>
        <taxon>Roseiflexineae</taxon>
        <taxon>Roseiflexaceae</taxon>
        <taxon>Kouleothrix</taxon>
    </lineage>
</organism>
<name>A0A0P9D185_9CHLR</name>
<feature type="transmembrane region" description="Helical" evidence="7">
    <location>
        <begin position="264"/>
        <end position="285"/>
    </location>
</feature>
<evidence type="ECO:0000256" key="6">
    <source>
        <dbReference type="ARBA" id="ARBA00023136"/>
    </source>
</evidence>
<keyword evidence="4 7" id="KW-0812">Transmembrane</keyword>
<dbReference type="Proteomes" id="UP000050509">
    <property type="component" value="Unassembled WGS sequence"/>
</dbReference>
<evidence type="ECO:0000256" key="1">
    <source>
        <dbReference type="ARBA" id="ARBA00004651"/>
    </source>
</evidence>
<feature type="domain" description="ABC transmembrane type-1" evidence="8">
    <location>
        <begin position="95"/>
        <end position="285"/>
    </location>
</feature>
<dbReference type="PROSITE" id="PS50928">
    <property type="entry name" value="ABC_TM1"/>
    <property type="match status" value="1"/>
</dbReference>
<dbReference type="GO" id="GO:0055085">
    <property type="term" value="P:transmembrane transport"/>
    <property type="evidence" value="ECO:0007669"/>
    <property type="project" value="InterPro"/>
</dbReference>
<dbReference type="PANTHER" id="PTHR32243">
    <property type="entry name" value="MALTOSE TRANSPORT SYSTEM PERMEASE-RELATED"/>
    <property type="match status" value="1"/>
</dbReference>
<evidence type="ECO:0000313" key="9">
    <source>
        <dbReference type="EMBL" id="KPV52673.1"/>
    </source>
</evidence>
<dbReference type="EMBL" id="LJCR01000467">
    <property type="protein sequence ID" value="KPV52673.1"/>
    <property type="molecule type" value="Genomic_DNA"/>
</dbReference>
<feature type="transmembrane region" description="Helical" evidence="7">
    <location>
        <begin position="211"/>
        <end position="232"/>
    </location>
</feature>
<feature type="transmembrane region" description="Helical" evidence="7">
    <location>
        <begin position="164"/>
        <end position="182"/>
    </location>
</feature>
<keyword evidence="2 7" id="KW-0813">Transport</keyword>
<accession>A0A0P9D185</accession>
<sequence>MRASAAIVICIIFLIPILWMLLTAFKPQQDVIKVPPKVLFTPSLQGFVNLFFQRLALPQGQMAAYQSRTDLNWWDQVALSQGQITIGPSQYAGRLLNSVIIATGSTLAAVVLGTLAAYAFSRFRVRGQADLLFFILSTRMLPAVVVTIPIFLMYRRLGLSDTHLGLIILYTVFNLSLSVWLIKGFMDEIPREYEEAALVDGYSRWQAFVKIVLPQAITGIAATTVFCLIFAWNEYAFALMLTSDRARTAPPSIPSQLGTGGVEWSAIAFGSLLFLIPVVIVVFALRNYLLRGITFGAIRQ</sequence>
<keyword evidence="6 7" id="KW-0472">Membrane</keyword>
<evidence type="ECO:0000313" key="10">
    <source>
        <dbReference type="Proteomes" id="UP000050509"/>
    </source>
</evidence>
<keyword evidence="3" id="KW-1003">Cell membrane</keyword>
<dbReference type="CDD" id="cd06261">
    <property type="entry name" value="TM_PBP2"/>
    <property type="match status" value="1"/>
</dbReference>
<comment type="caution">
    <text evidence="9">The sequence shown here is derived from an EMBL/GenBank/DDBJ whole genome shotgun (WGS) entry which is preliminary data.</text>
</comment>
<feature type="transmembrane region" description="Helical" evidence="7">
    <location>
        <begin position="131"/>
        <end position="152"/>
    </location>
</feature>
<evidence type="ECO:0000256" key="7">
    <source>
        <dbReference type="RuleBase" id="RU363032"/>
    </source>
</evidence>
<feature type="transmembrane region" description="Helical" evidence="7">
    <location>
        <begin position="99"/>
        <end position="119"/>
    </location>
</feature>
<reference evidence="9 10" key="1">
    <citation type="submission" date="2015-09" db="EMBL/GenBank/DDBJ databases">
        <title>Draft genome sequence of Kouleothrix aurantiaca JCM 19913.</title>
        <authorList>
            <person name="Hemp J."/>
        </authorList>
    </citation>
    <scope>NUCLEOTIDE SEQUENCE [LARGE SCALE GENOMIC DNA]</scope>
    <source>
        <strain evidence="9 10">COM-B</strain>
    </source>
</reference>
<keyword evidence="5 7" id="KW-1133">Transmembrane helix</keyword>
<gene>
    <name evidence="9" type="ORF">SE17_14085</name>
</gene>
<comment type="subcellular location">
    <subcellularLocation>
        <location evidence="1 7">Cell membrane</location>
        <topology evidence="1 7">Multi-pass membrane protein</topology>
    </subcellularLocation>
</comment>
<evidence type="ECO:0000259" key="8">
    <source>
        <dbReference type="PROSITE" id="PS50928"/>
    </source>
</evidence>
<dbReference type="Pfam" id="PF00528">
    <property type="entry name" value="BPD_transp_1"/>
    <property type="match status" value="1"/>
</dbReference>
<evidence type="ECO:0000256" key="5">
    <source>
        <dbReference type="ARBA" id="ARBA00022989"/>
    </source>
</evidence>
<evidence type="ECO:0000256" key="4">
    <source>
        <dbReference type="ARBA" id="ARBA00022692"/>
    </source>
</evidence>
<comment type="similarity">
    <text evidence="7">Belongs to the binding-protein-dependent transport system permease family.</text>
</comment>
<proteinExistence type="inferred from homology"/>
<dbReference type="InterPro" id="IPR000515">
    <property type="entry name" value="MetI-like"/>
</dbReference>
<dbReference type="PANTHER" id="PTHR32243:SF52">
    <property type="entry name" value="ABC TRANSPORTER PERMEASE PROTEIN"/>
    <property type="match status" value="1"/>
</dbReference>
<dbReference type="InterPro" id="IPR035906">
    <property type="entry name" value="MetI-like_sf"/>
</dbReference>